<dbReference type="WBParaSite" id="BXY_0257100.1">
    <property type="protein sequence ID" value="BXY_0257100.1"/>
    <property type="gene ID" value="BXY_0257100"/>
</dbReference>
<proteinExistence type="predicted"/>
<protein>
    <submittedName>
        <fullName evidence="2">Uncharacterized protein</fullName>
    </submittedName>
</protein>
<organism evidence="1 2">
    <name type="scientific">Bursaphelenchus xylophilus</name>
    <name type="common">Pinewood nematode worm</name>
    <name type="synonym">Aphelenchoides xylophilus</name>
    <dbReference type="NCBI Taxonomy" id="6326"/>
    <lineage>
        <taxon>Eukaryota</taxon>
        <taxon>Metazoa</taxon>
        <taxon>Ecdysozoa</taxon>
        <taxon>Nematoda</taxon>
        <taxon>Chromadorea</taxon>
        <taxon>Rhabditida</taxon>
        <taxon>Tylenchina</taxon>
        <taxon>Tylenchomorpha</taxon>
        <taxon>Aphelenchoidea</taxon>
        <taxon>Aphelenchoididae</taxon>
        <taxon>Bursaphelenchus</taxon>
    </lineage>
</organism>
<accession>A0A1I7RPD0</accession>
<dbReference type="AlphaFoldDB" id="A0A1I7RPD0"/>
<name>A0A1I7RPD0_BURXY</name>
<sequence>MYISSRTIFVISVIVTTLLIFNSFNHVSFYNYYDQAEFIRGIMNSAVQKNGEFDHVYVVLSSDLNLYYFVHMPIIVQYWKNLGIRTYLMITLKEGERIEDDEAAKKVVEFVEGQGAAIAYFQSKKIKSGQFAQTLRCFAAGTEFAHTLDPNNTIFITSDVDFFPSKTEFHVPNLMKGEEILFYDKSCCGNINWKDVKFEMYIMITIAMTLNRWRETMGLSHVVPVDSDFVEDYINQTFDGEVGKMDQWGQWFLDQKFFGLKFWQWKKTHRKEYHRIIRNIDRRGQPRLERKWWPKDEELEKIDDIWKTYESAHITPGIFLDNVWAKNLVFYKKIFPESQVQQFSEFRDSLLPLMNITETMQRHYHPEQNDQYWNKTFAQKGMLGDGRSVQQHGKI</sequence>
<evidence type="ECO:0000313" key="1">
    <source>
        <dbReference type="Proteomes" id="UP000095284"/>
    </source>
</evidence>
<dbReference type="Proteomes" id="UP000095284">
    <property type="component" value="Unplaced"/>
</dbReference>
<reference evidence="2" key="1">
    <citation type="submission" date="2016-11" db="UniProtKB">
        <authorList>
            <consortium name="WormBaseParasite"/>
        </authorList>
    </citation>
    <scope>IDENTIFICATION</scope>
</reference>
<evidence type="ECO:0000313" key="2">
    <source>
        <dbReference type="WBParaSite" id="BXY_0257100.1"/>
    </source>
</evidence>